<feature type="domain" description="Ricin B lectin" evidence="1">
    <location>
        <begin position="6"/>
        <end position="144"/>
    </location>
</feature>
<gene>
    <name evidence="2" type="ORF">G6F51_006745</name>
</gene>
<evidence type="ECO:0000313" key="2">
    <source>
        <dbReference type="EMBL" id="KAG1543333.1"/>
    </source>
</evidence>
<sequence length="146" mass="16299">MSSIPPGTFFIVSKLNGRVLNVKGSSIENAAPIVVWSKKPSDNQNQLWVYRSGYFVNVNSEKVLDVKGNKIEKNAHIIQYDAKQTDESNLNQSWTFDANGYIYTHSNPDLVLDIKGAQDKDGAEVILYEKKQGTVAANQQWQLVPA</sequence>
<accession>A0A9P7CAN0</accession>
<dbReference type="Proteomes" id="UP000717996">
    <property type="component" value="Unassembled WGS sequence"/>
</dbReference>
<name>A0A9P7CAN0_RHIOR</name>
<dbReference type="SMART" id="SM00458">
    <property type="entry name" value="RICIN"/>
    <property type="match status" value="1"/>
</dbReference>
<comment type="caution">
    <text evidence="2">The sequence shown here is derived from an EMBL/GenBank/DDBJ whole genome shotgun (WGS) entry which is preliminary data.</text>
</comment>
<dbReference type="PROSITE" id="PS50231">
    <property type="entry name" value="RICIN_B_LECTIN"/>
    <property type="match status" value="1"/>
</dbReference>
<reference evidence="2" key="1">
    <citation type="journal article" date="2020" name="Microb. Genom.">
        <title>Genetic diversity of clinical and environmental Mucorales isolates obtained from an investigation of mucormycosis cases among solid organ transplant recipients.</title>
        <authorList>
            <person name="Nguyen M.H."/>
            <person name="Kaul D."/>
            <person name="Muto C."/>
            <person name="Cheng S.J."/>
            <person name="Richter R.A."/>
            <person name="Bruno V.M."/>
            <person name="Liu G."/>
            <person name="Beyhan S."/>
            <person name="Sundermann A.J."/>
            <person name="Mounaud S."/>
            <person name="Pasculle A.W."/>
            <person name="Nierman W.C."/>
            <person name="Driscoll E."/>
            <person name="Cumbie R."/>
            <person name="Clancy C.J."/>
            <person name="Dupont C.L."/>
        </authorList>
    </citation>
    <scope>NUCLEOTIDE SEQUENCE</scope>
    <source>
        <strain evidence="2">GL16</strain>
    </source>
</reference>
<dbReference type="InterPro" id="IPR000772">
    <property type="entry name" value="Ricin_B_lectin"/>
</dbReference>
<dbReference type="CDD" id="cd23454">
    <property type="entry name" value="beta-trefoil_Ricin_GllA-1"/>
    <property type="match status" value="1"/>
</dbReference>
<dbReference type="Gene3D" id="2.80.10.50">
    <property type="match status" value="1"/>
</dbReference>
<organism evidence="2 3">
    <name type="scientific">Rhizopus oryzae</name>
    <name type="common">Mucormycosis agent</name>
    <name type="synonym">Rhizopus arrhizus var. delemar</name>
    <dbReference type="NCBI Taxonomy" id="64495"/>
    <lineage>
        <taxon>Eukaryota</taxon>
        <taxon>Fungi</taxon>
        <taxon>Fungi incertae sedis</taxon>
        <taxon>Mucoromycota</taxon>
        <taxon>Mucoromycotina</taxon>
        <taxon>Mucoromycetes</taxon>
        <taxon>Mucorales</taxon>
        <taxon>Mucorineae</taxon>
        <taxon>Rhizopodaceae</taxon>
        <taxon>Rhizopus</taxon>
    </lineage>
</organism>
<evidence type="ECO:0000259" key="1">
    <source>
        <dbReference type="SMART" id="SM00458"/>
    </source>
</evidence>
<dbReference type="SUPFAM" id="SSF50370">
    <property type="entry name" value="Ricin B-like lectins"/>
    <property type="match status" value="1"/>
</dbReference>
<evidence type="ECO:0000313" key="3">
    <source>
        <dbReference type="Proteomes" id="UP000717996"/>
    </source>
</evidence>
<proteinExistence type="predicted"/>
<dbReference type="Pfam" id="PF00652">
    <property type="entry name" value="Ricin_B_lectin"/>
    <property type="match status" value="1"/>
</dbReference>
<dbReference type="InterPro" id="IPR035992">
    <property type="entry name" value="Ricin_B-like_lectins"/>
</dbReference>
<dbReference type="AlphaFoldDB" id="A0A9P7CAN0"/>
<dbReference type="EMBL" id="JAANIT010000941">
    <property type="protein sequence ID" value="KAG1543333.1"/>
    <property type="molecule type" value="Genomic_DNA"/>
</dbReference>
<protein>
    <recommendedName>
        <fullName evidence="1">Ricin B lectin domain-containing protein</fullName>
    </recommendedName>
</protein>
<dbReference type="OrthoDB" id="9895617at2759"/>